<keyword evidence="3" id="KW-1185">Reference proteome</keyword>
<keyword evidence="1" id="KW-0472">Membrane</keyword>
<evidence type="ECO:0000313" key="2">
    <source>
        <dbReference type="EMBL" id="MPC33686.1"/>
    </source>
</evidence>
<evidence type="ECO:0000313" key="3">
    <source>
        <dbReference type="Proteomes" id="UP000324222"/>
    </source>
</evidence>
<proteinExistence type="predicted"/>
<accession>A0A5B7EKI1</accession>
<sequence>MLCVGRVSVCVSSICPIVFLGGGVLRGRARRGSIGDKRHYVMKGAVTGCLRPSRSLLAHKNWPRPLAAAHIYITQAAAMVTSQDPSSS</sequence>
<comment type="caution">
    <text evidence="2">The sequence shown here is derived from an EMBL/GenBank/DDBJ whole genome shotgun (WGS) entry which is preliminary data.</text>
</comment>
<evidence type="ECO:0000256" key="1">
    <source>
        <dbReference type="SAM" id="Phobius"/>
    </source>
</evidence>
<gene>
    <name evidence="2" type="ORF">E2C01_027044</name>
</gene>
<dbReference type="AlphaFoldDB" id="A0A5B7EKI1"/>
<name>A0A5B7EKI1_PORTR</name>
<dbReference type="Proteomes" id="UP000324222">
    <property type="component" value="Unassembled WGS sequence"/>
</dbReference>
<keyword evidence="1" id="KW-0812">Transmembrane</keyword>
<reference evidence="2 3" key="1">
    <citation type="submission" date="2019-05" db="EMBL/GenBank/DDBJ databases">
        <title>Another draft genome of Portunus trituberculatus and its Hox gene families provides insights of decapod evolution.</title>
        <authorList>
            <person name="Jeong J.-H."/>
            <person name="Song I."/>
            <person name="Kim S."/>
            <person name="Choi T."/>
            <person name="Kim D."/>
            <person name="Ryu S."/>
            <person name="Kim W."/>
        </authorList>
    </citation>
    <scope>NUCLEOTIDE SEQUENCE [LARGE SCALE GENOMIC DNA]</scope>
    <source>
        <tissue evidence="2">Muscle</tissue>
    </source>
</reference>
<protein>
    <submittedName>
        <fullName evidence="2">Uncharacterized protein</fullName>
    </submittedName>
</protein>
<keyword evidence="1" id="KW-1133">Transmembrane helix</keyword>
<feature type="transmembrane region" description="Helical" evidence="1">
    <location>
        <begin position="6"/>
        <end position="25"/>
    </location>
</feature>
<dbReference type="EMBL" id="VSRR010002883">
    <property type="protein sequence ID" value="MPC33686.1"/>
    <property type="molecule type" value="Genomic_DNA"/>
</dbReference>
<organism evidence="2 3">
    <name type="scientific">Portunus trituberculatus</name>
    <name type="common">Swimming crab</name>
    <name type="synonym">Neptunus trituberculatus</name>
    <dbReference type="NCBI Taxonomy" id="210409"/>
    <lineage>
        <taxon>Eukaryota</taxon>
        <taxon>Metazoa</taxon>
        <taxon>Ecdysozoa</taxon>
        <taxon>Arthropoda</taxon>
        <taxon>Crustacea</taxon>
        <taxon>Multicrustacea</taxon>
        <taxon>Malacostraca</taxon>
        <taxon>Eumalacostraca</taxon>
        <taxon>Eucarida</taxon>
        <taxon>Decapoda</taxon>
        <taxon>Pleocyemata</taxon>
        <taxon>Brachyura</taxon>
        <taxon>Eubrachyura</taxon>
        <taxon>Portunoidea</taxon>
        <taxon>Portunidae</taxon>
        <taxon>Portuninae</taxon>
        <taxon>Portunus</taxon>
    </lineage>
</organism>